<dbReference type="Proteomes" id="UP000009058">
    <property type="component" value="Chromosome 2"/>
</dbReference>
<evidence type="ECO:0000313" key="1">
    <source>
        <dbReference type="EMBL" id="EHA54193.1"/>
    </source>
</evidence>
<dbReference type="InParanoid" id="G4MW40"/>
<evidence type="ECO:0000313" key="2">
    <source>
        <dbReference type="Proteomes" id="UP000009058"/>
    </source>
</evidence>
<dbReference type="RefSeq" id="XP_003714000.1">
    <property type="nucleotide sequence ID" value="XM_003713952.1"/>
</dbReference>
<feature type="non-terminal residue" evidence="1">
    <location>
        <position position="266"/>
    </location>
</feature>
<dbReference type="OrthoDB" id="5383526at2759"/>
<reference key="2">
    <citation type="submission" date="2011-05" db="EMBL/GenBank/DDBJ databases">
        <title>The Genome Sequence of Magnaporthe oryzae 70-15.</title>
        <authorList>
            <consortium name="The Broad Institute Genome Sequencing Platform"/>
            <person name="Ma L.-J."/>
            <person name="Dead R."/>
            <person name="Young S.K."/>
            <person name="Zeng Q."/>
            <person name="Gargeya S."/>
            <person name="Fitzgerald M."/>
            <person name="Haas B."/>
            <person name="Abouelleil A."/>
            <person name="Alvarado L."/>
            <person name="Arachchi H.M."/>
            <person name="Berlin A."/>
            <person name="Brown A."/>
            <person name="Chapman S.B."/>
            <person name="Chen Z."/>
            <person name="Dunbar C."/>
            <person name="Freedman E."/>
            <person name="Gearin G."/>
            <person name="Gellesch M."/>
            <person name="Goldberg J."/>
            <person name="Griggs A."/>
            <person name="Gujja S."/>
            <person name="Heiman D."/>
            <person name="Howarth C."/>
            <person name="Larson L."/>
            <person name="Lui A."/>
            <person name="MacDonald P.J.P."/>
            <person name="Mehta T."/>
            <person name="Montmayeur A."/>
            <person name="Murphy C."/>
            <person name="Neiman D."/>
            <person name="Pearson M."/>
            <person name="Priest M."/>
            <person name="Roberts A."/>
            <person name="Saif S."/>
            <person name="Shea T."/>
            <person name="Shenoy N."/>
            <person name="Sisk P."/>
            <person name="Stolte C."/>
            <person name="Sykes S."/>
            <person name="Yandava C."/>
            <person name="Wortman J."/>
            <person name="Nusbaum C."/>
            <person name="Birren B."/>
        </authorList>
    </citation>
    <scope>NUCLEOTIDE SEQUENCE</scope>
    <source>
        <strain>70-15</strain>
    </source>
</reference>
<dbReference type="GeneID" id="2679947"/>
<proteinExistence type="predicted"/>
<dbReference type="EMBL" id="CM001232">
    <property type="protein sequence ID" value="EHA54193.1"/>
    <property type="molecule type" value="Genomic_DNA"/>
</dbReference>
<dbReference type="SMR" id="G4MW40"/>
<dbReference type="KEGG" id="mgr:MGG_08962"/>
<dbReference type="OMA" id="GCTYLAN"/>
<keyword evidence="2" id="KW-1185">Reference proteome</keyword>
<organism evidence="1 2">
    <name type="scientific">Pyricularia oryzae (strain 70-15 / ATCC MYA-4617 / FGSC 8958)</name>
    <name type="common">Rice blast fungus</name>
    <name type="synonym">Magnaporthe oryzae</name>
    <dbReference type="NCBI Taxonomy" id="242507"/>
    <lineage>
        <taxon>Eukaryota</taxon>
        <taxon>Fungi</taxon>
        <taxon>Dikarya</taxon>
        <taxon>Ascomycota</taxon>
        <taxon>Pezizomycotina</taxon>
        <taxon>Sordariomycetes</taxon>
        <taxon>Sordariomycetidae</taxon>
        <taxon>Magnaporthales</taxon>
        <taxon>Pyriculariaceae</taxon>
        <taxon>Pyricularia</taxon>
    </lineage>
</organism>
<dbReference type="AlphaFoldDB" id="G4MW40"/>
<sequence length="266" mass="28841">MTHLQGTGRCDSSPCKEGRYRHVHMPHVQKRQEVGQLMDRAHNSIKPAILPSQLGSAFLSSITAISSVSLFPSRHHHTRSHILNKMRFSSIVLGLAAAVSAIDIRGHDQDICRGGYVACVNIDPNVCCTFDGKASIWVAAIPPAWRIRARSMTGGGCSYLATEGDNNGTQDICLAYTSRGLRTGARYWFLNLKRAEDETCPAAQPEGGKCEASVKPNVLGLADGTEYNIEGLSDEKVAEMEKIMATGAGADAMPAEFQILRRSIEV</sequence>
<dbReference type="VEuPathDB" id="FungiDB:MGG_08962"/>
<gene>
    <name evidence="1" type="ORF">MGG_08962</name>
</gene>
<evidence type="ECO:0008006" key="3">
    <source>
        <dbReference type="Google" id="ProtNLM"/>
    </source>
</evidence>
<reference evidence="1 2" key="1">
    <citation type="journal article" date="2005" name="Nature">
        <title>The genome sequence of the rice blast fungus Magnaporthe grisea.</title>
        <authorList>
            <person name="Dean R.A."/>
            <person name="Talbot N.J."/>
            <person name="Ebbole D.J."/>
            <person name="Farman M.L."/>
            <person name="Mitchell T.K."/>
            <person name="Orbach M.J."/>
            <person name="Thon M."/>
            <person name="Kulkarni R."/>
            <person name="Xu J.R."/>
            <person name="Pan H."/>
            <person name="Read N.D."/>
            <person name="Lee Y.H."/>
            <person name="Carbone I."/>
            <person name="Brown D."/>
            <person name="Oh Y.Y."/>
            <person name="Donofrio N."/>
            <person name="Jeong J.S."/>
            <person name="Soanes D.M."/>
            <person name="Djonovic S."/>
            <person name="Kolomiets E."/>
            <person name="Rehmeyer C."/>
            <person name="Li W."/>
            <person name="Harding M."/>
            <person name="Kim S."/>
            <person name="Lebrun M.H."/>
            <person name="Bohnert H."/>
            <person name="Coughlan S."/>
            <person name="Butler J."/>
            <person name="Calvo S."/>
            <person name="Ma L.J."/>
            <person name="Nicol R."/>
            <person name="Purcell S."/>
            <person name="Nusbaum C."/>
            <person name="Galagan J.E."/>
            <person name="Birren B.W."/>
        </authorList>
    </citation>
    <scope>NUCLEOTIDE SEQUENCE [LARGE SCALE GENOMIC DNA]</scope>
    <source>
        <strain evidence="2">70-15 / ATCC MYA-4617 / FGSC 8958</strain>
    </source>
</reference>
<dbReference type="HOGENOM" id="CLU_091421_0_0_1"/>
<name>G4MW40_PYRO7</name>
<dbReference type="eggNOG" id="ENOG502SYVI">
    <property type="taxonomic scope" value="Eukaryota"/>
</dbReference>
<accession>G4MW40</accession>
<protein>
    <recommendedName>
        <fullName evidence="3">Secreted protein</fullName>
    </recommendedName>
</protein>